<accession>A0A1B7MZZ6</accession>
<dbReference type="Gene3D" id="3.20.20.150">
    <property type="entry name" value="Divalent-metal-dependent TIM barrel enzymes"/>
    <property type="match status" value="1"/>
</dbReference>
<dbReference type="STRING" id="1314800.A0A1B7MZZ6"/>
<dbReference type="PROSITE" id="PS00731">
    <property type="entry name" value="AP_NUCLEASE_F2_3"/>
    <property type="match status" value="1"/>
</dbReference>
<evidence type="ECO:0000256" key="7">
    <source>
        <dbReference type="ARBA" id="ARBA00022833"/>
    </source>
</evidence>
<proteinExistence type="inferred from homology"/>
<dbReference type="GO" id="GO:0006284">
    <property type="term" value="P:base-excision repair"/>
    <property type="evidence" value="ECO:0007669"/>
    <property type="project" value="TreeGrafter"/>
</dbReference>
<dbReference type="GO" id="GO:0005634">
    <property type="term" value="C:nucleus"/>
    <property type="evidence" value="ECO:0007669"/>
    <property type="project" value="TreeGrafter"/>
</dbReference>
<dbReference type="EMBL" id="KV448309">
    <property type="protein sequence ID" value="OAX38175.1"/>
    <property type="molecule type" value="Genomic_DNA"/>
</dbReference>
<dbReference type="NCBIfam" id="NF002199">
    <property type="entry name" value="PRK01060.1-4"/>
    <property type="match status" value="1"/>
</dbReference>
<dbReference type="OrthoDB" id="7663182at2759"/>
<dbReference type="HAMAP" id="MF_00152">
    <property type="entry name" value="Nfo"/>
    <property type="match status" value="1"/>
</dbReference>
<evidence type="ECO:0000256" key="6">
    <source>
        <dbReference type="ARBA" id="ARBA00022801"/>
    </source>
</evidence>
<keyword evidence="11" id="KW-0255">Endonuclease</keyword>
<keyword evidence="4" id="KW-0479">Metal-binding</keyword>
<evidence type="ECO:0000256" key="5">
    <source>
        <dbReference type="ARBA" id="ARBA00022763"/>
    </source>
</evidence>
<evidence type="ECO:0000259" key="10">
    <source>
        <dbReference type="Pfam" id="PF01261"/>
    </source>
</evidence>
<dbReference type="InterPro" id="IPR036237">
    <property type="entry name" value="Xyl_isomerase-like_sf"/>
</dbReference>
<evidence type="ECO:0000256" key="4">
    <source>
        <dbReference type="ARBA" id="ARBA00022723"/>
    </source>
</evidence>
<sequence>MVQTRRSTRAAAPVLSTSTAESLKRRKAASVDKSDDSEHKSAAKKPARKRRKKTEDELSTDDFPERISSPWKIGAHVSAAGGVENTVRNAAFVGANAFALFVKSQRKWDSPPLCAENIEAFKRRMHAFGYSSKHVLPHGSYLINLGNPDEEKRQKSFDCFLDDLQRCEQLGLELYNFHPGSTVGQATKEESIALIAECINNAHKATTHITIVIENMAGSGNVIGSQFSELKGIIDLVENKTRVGVCLDTCHLFAAGYDISTMDGWDTTLSEFDSVVGLSYLKGMHLNDSKAALGSRKDRHENIGLGQLGISVFRHIVSDSRTQHIPLILETPMFDATEIWTKEISTLNCLSKLVDDSKVPETELSLVDEITSLVRSRATNKVTKVNKTRTRKRDAKEEEEHDSECA</sequence>
<dbReference type="Proteomes" id="UP000092154">
    <property type="component" value="Unassembled WGS sequence"/>
</dbReference>
<feature type="compositionally biased region" description="Basic and acidic residues" evidence="9">
    <location>
        <begin position="29"/>
        <end position="41"/>
    </location>
</feature>
<reference evidence="11 12" key="1">
    <citation type="submission" date="2016-06" db="EMBL/GenBank/DDBJ databases">
        <title>Comparative genomics of the ectomycorrhizal sister species Rhizopogon vinicolor and Rhizopogon vesiculosus (Basidiomycota: Boletales) reveals a divergence of the mating type B locus.</title>
        <authorList>
            <consortium name="DOE Joint Genome Institute"/>
            <person name="Mujic A.B."/>
            <person name="Kuo A."/>
            <person name="Tritt A."/>
            <person name="Lipzen A."/>
            <person name="Chen C."/>
            <person name="Johnson J."/>
            <person name="Sharma A."/>
            <person name="Barry K."/>
            <person name="Grigoriev I.V."/>
            <person name="Spatafora J.W."/>
        </authorList>
    </citation>
    <scope>NUCLEOTIDE SEQUENCE [LARGE SCALE GENOMIC DNA]</scope>
    <source>
        <strain evidence="11 12">AM-OR11-026</strain>
    </source>
</reference>
<dbReference type="GO" id="GO:0008270">
    <property type="term" value="F:zinc ion binding"/>
    <property type="evidence" value="ECO:0007669"/>
    <property type="project" value="InterPro"/>
</dbReference>
<comment type="cofactor">
    <cofactor evidence="1">
        <name>Zn(2+)</name>
        <dbReference type="ChEBI" id="CHEBI:29105"/>
    </cofactor>
</comment>
<dbReference type="PROSITE" id="PS51432">
    <property type="entry name" value="AP_NUCLEASE_F2_4"/>
    <property type="match status" value="1"/>
</dbReference>
<keyword evidence="7" id="KW-0862">Zinc</keyword>
<dbReference type="GO" id="GO:0003677">
    <property type="term" value="F:DNA binding"/>
    <property type="evidence" value="ECO:0007669"/>
    <property type="project" value="InterPro"/>
</dbReference>
<dbReference type="PANTHER" id="PTHR21445">
    <property type="entry name" value="ENDONUCLEASE IV ENDODEOXYRIBONUCLEASE IV"/>
    <property type="match status" value="1"/>
</dbReference>
<dbReference type="Pfam" id="PF01261">
    <property type="entry name" value="AP_endonuc_2"/>
    <property type="match status" value="1"/>
</dbReference>
<evidence type="ECO:0000256" key="2">
    <source>
        <dbReference type="ARBA" id="ARBA00005340"/>
    </source>
</evidence>
<evidence type="ECO:0000256" key="9">
    <source>
        <dbReference type="SAM" id="MobiDB-lite"/>
    </source>
</evidence>
<dbReference type="InParanoid" id="A0A1B7MZZ6"/>
<feature type="domain" description="Xylose isomerase-like TIM barrel" evidence="10">
    <location>
        <begin position="88"/>
        <end position="344"/>
    </location>
</feature>
<keyword evidence="12" id="KW-1185">Reference proteome</keyword>
<evidence type="ECO:0000313" key="12">
    <source>
        <dbReference type="Proteomes" id="UP000092154"/>
    </source>
</evidence>
<protein>
    <recommendedName>
        <fullName evidence="3">Apurinic-apyrimidinic endonuclease 1</fullName>
    </recommendedName>
</protein>
<name>A0A1B7MZZ6_9AGAM</name>
<feature type="region of interest" description="Disordered" evidence="9">
    <location>
        <begin position="1"/>
        <end position="63"/>
    </location>
</feature>
<dbReference type="InterPro" id="IPR001719">
    <property type="entry name" value="AP_endonuc_2"/>
</dbReference>
<dbReference type="InterPro" id="IPR018246">
    <property type="entry name" value="AP_endonuc_F2_Zn_BS"/>
</dbReference>
<dbReference type="NCBIfam" id="TIGR00587">
    <property type="entry name" value="nfo"/>
    <property type="match status" value="1"/>
</dbReference>
<dbReference type="SUPFAM" id="SSF51658">
    <property type="entry name" value="Xylose isomerase-like"/>
    <property type="match status" value="1"/>
</dbReference>
<gene>
    <name evidence="11" type="ORF">K503DRAFT_770754</name>
</gene>
<feature type="compositionally biased region" description="Basic residues" evidence="9">
    <location>
        <begin position="384"/>
        <end position="393"/>
    </location>
</feature>
<feature type="compositionally biased region" description="Basic and acidic residues" evidence="9">
    <location>
        <begin position="394"/>
        <end position="406"/>
    </location>
</feature>
<keyword evidence="8" id="KW-0234">DNA repair</keyword>
<comment type="similarity">
    <text evidence="2">Belongs to the AP endonuclease 2 family.</text>
</comment>
<dbReference type="FunFam" id="3.20.20.150:FF:000001">
    <property type="entry name" value="Probable endonuclease 4"/>
    <property type="match status" value="1"/>
</dbReference>
<evidence type="ECO:0000313" key="11">
    <source>
        <dbReference type="EMBL" id="OAX38175.1"/>
    </source>
</evidence>
<dbReference type="PROSITE" id="PS00730">
    <property type="entry name" value="AP_NUCLEASE_F2_2"/>
    <property type="match status" value="1"/>
</dbReference>
<organism evidence="11 12">
    <name type="scientific">Rhizopogon vinicolor AM-OR11-026</name>
    <dbReference type="NCBI Taxonomy" id="1314800"/>
    <lineage>
        <taxon>Eukaryota</taxon>
        <taxon>Fungi</taxon>
        <taxon>Dikarya</taxon>
        <taxon>Basidiomycota</taxon>
        <taxon>Agaricomycotina</taxon>
        <taxon>Agaricomycetes</taxon>
        <taxon>Agaricomycetidae</taxon>
        <taxon>Boletales</taxon>
        <taxon>Suillineae</taxon>
        <taxon>Rhizopogonaceae</taxon>
        <taxon>Rhizopogon</taxon>
    </lineage>
</organism>
<evidence type="ECO:0000256" key="8">
    <source>
        <dbReference type="ARBA" id="ARBA00023204"/>
    </source>
</evidence>
<dbReference type="FunCoup" id="A0A1B7MZZ6">
    <property type="interactions" value="396"/>
</dbReference>
<dbReference type="PANTHER" id="PTHR21445:SF0">
    <property type="entry name" value="APURINIC-APYRIMIDINIC ENDONUCLEASE"/>
    <property type="match status" value="1"/>
</dbReference>
<keyword evidence="5" id="KW-0227">DNA damage</keyword>
<dbReference type="SMART" id="SM00518">
    <property type="entry name" value="AP2Ec"/>
    <property type="match status" value="1"/>
</dbReference>
<dbReference type="CDD" id="cd00019">
    <property type="entry name" value="AP2Ec"/>
    <property type="match status" value="1"/>
</dbReference>
<dbReference type="InterPro" id="IPR013022">
    <property type="entry name" value="Xyl_isomerase-like_TIM-brl"/>
</dbReference>
<dbReference type="GO" id="GO:0005739">
    <property type="term" value="C:mitochondrion"/>
    <property type="evidence" value="ECO:0007669"/>
    <property type="project" value="TreeGrafter"/>
</dbReference>
<dbReference type="GO" id="GO:0008081">
    <property type="term" value="F:phosphoric diester hydrolase activity"/>
    <property type="evidence" value="ECO:0007669"/>
    <property type="project" value="TreeGrafter"/>
</dbReference>
<dbReference type="PROSITE" id="PS00729">
    <property type="entry name" value="AP_NUCLEASE_F2_1"/>
    <property type="match status" value="1"/>
</dbReference>
<evidence type="ECO:0000256" key="3">
    <source>
        <dbReference type="ARBA" id="ARBA00021759"/>
    </source>
</evidence>
<dbReference type="AlphaFoldDB" id="A0A1B7MZZ6"/>
<feature type="region of interest" description="Disordered" evidence="9">
    <location>
        <begin position="382"/>
        <end position="406"/>
    </location>
</feature>
<evidence type="ECO:0000256" key="1">
    <source>
        <dbReference type="ARBA" id="ARBA00001947"/>
    </source>
</evidence>
<feature type="compositionally biased region" description="Basic residues" evidence="9">
    <location>
        <begin position="42"/>
        <end position="52"/>
    </location>
</feature>
<dbReference type="GO" id="GO:0003906">
    <property type="term" value="F:DNA-(apurinic or apyrimidinic site) endonuclease activity"/>
    <property type="evidence" value="ECO:0007669"/>
    <property type="project" value="TreeGrafter"/>
</dbReference>
<keyword evidence="11" id="KW-0540">Nuclease</keyword>
<keyword evidence="6" id="KW-0378">Hydrolase</keyword>